<dbReference type="SUPFAM" id="SSF54637">
    <property type="entry name" value="Thioesterase/thiol ester dehydrase-isomerase"/>
    <property type="match status" value="1"/>
</dbReference>
<gene>
    <name evidence="1" type="ORF">RM530_09495</name>
</gene>
<dbReference type="InterPro" id="IPR029069">
    <property type="entry name" value="HotDog_dom_sf"/>
</dbReference>
<proteinExistence type="predicted"/>
<dbReference type="Pfam" id="PF13279">
    <property type="entry name" value="4HBT_2"/>
    <property type="match status" value="1"/>
</dbReference>
<organism evidence="1 2">
    <name type="scientific">Banduia mediterranea</name>
    <dbReference type="NCBI Taxonomy" id="3075609"/>
    <lineage>
        <taxon>Bacteria</taxon>
        <taxon>Pseudomonadati</taxon>
        <taxon>Pseudomonadota</taxon>
        <taxon>Gammaproteobacteria</taxon>
        <taxon>Nevskiales</taxon>
        <taxon>Algiphilaceae</taxon>
        <taxon>Banduia</taxon>
    </lineage>
</organism>
<evidence type="ECO:0000313" key="1">
    <source>
        <dbReference type="EMBL" id="MDT0497594.1"/>
    </source>
</evidence>
<dbReference type="Gene3D" id="3.10.129.10">
    <property type="entry name" value="Hotdog Thioesterase"/>
    <property type="match status" value="1"/>
</dbReference>
<accession>A0ABU2WIX2</accession>
<comment type="caution">
    <text evidence="1">The sequence shown here is derived from an EMBL/GenBank/DDBJ whole genome shotgun (WGS) entry which is preliminary data.</text>
</comment>
<dbReference type="EMBL" id="JAVRIC010000011">
    <property type="protein sequence ID" value="MDT0497594.1"/>
    <property type="molecule type" value="Genomic_DNA"/>
</dbReference>
<protein>
    <submittedName>
        <fullName evidence="1">Thioesterase family protein</fullName>
    </submittedName>
</protein>
<dbReference type="InterPro" id="IPR051490">
    <property type="entry name" value="THEM6_lcsJ_thioesterase"/>
</dbReference>
<dbReference type="PANTHER" id="PTHR12475:SF4">
    <property type="entry name" value="PROTEIN THEM6"/>
    <property type="match status" value="1"/>
</dbReference>
<dbReference type="PANTHER" id="PTHR12475">
    <property type="match status" value="1"/>
</dbReference>
<evidence type="ECO:0000313" key="2">
    <source>
        <dbReference type="Proteomes" id="UP001254608"/>
    </source>
</evidence>
<keyword evidence="2" id="KW-1185">Reference proteome</keyword>
<dbReference type="CDD" id="cd00586">
    <property type="entry name" value="4HBT"/>
    <property type="match status" value="1"/>
</dbReference>
<dbReference type="RefSeq" id="WP_311364986.1">
    <property type="nucleotide sequence ID" value="NZ_JAVRIC010000011.1"/>
</dbReference>
<reference evidence="1 2" key="1">
    <citation type="submission" date="2023-09" db="EMBL/GenBank/DDBJ databases">
        <authorList>
            <person name="Rey-Velasco X."/>
        </authorList>
    </citation>
    <scope>NUCLEOTIDE SEQUENCE [LARGE SCALE GENOMIC DNA]</scope>
    <source>
        <strain evidence="1 2">W345</strain>
    </source>
</reference>
<name>A0ABU2WIX2_9GAMM</name>
<sequence>MLRTLKLWARPRRVHMPVGGTSELRMRVWPQEIDLNLHMNNGRYFRVADLGRLDWWLETGVWWPAIRRGWRPVAGGADARFLKSLQPFQAYRLQTRMLGWNDKWFFAEHRFVCKGQVWAVINVRYLFVAKGPRPTPAEVLALVGHTEPSPALPDWIQLWDDAQTRLTRSIRSR</sequence>
<dbReference type="Proteomes" id="UP001254608">
    <property type="component" value="Unassembled WGS sequence"/>
</dbReference>